<dbReference type="OrthoDB" id="1803973at2"/>
<dbReference type="InterPro" id="IPR025639">
    <property type="entry name" value="DruA"/>
</dbReference>
<name>A0A2U3LP65_9FIRM</name>
<dbReference type="AlphaFoldDB" id="A0A2U3LP65"/>
<gene>
    <name evidence="1" type="ORF">SBF1_6840001</name>
</gene>
<evidence type="ECO:0000313" key="2">
    <source>
        <dbReference type="Proteomes" id="UP000238916"/>
    </source>
</evidence>
<proteinExistence type="predicted"/>
<accession>A0A2U3LP65</accession>
<evidence type="ECO:0000313" key="1">
    <source>
        <dbReference type="EMBL" id="SPF53604.1"/>
    </source>
</evidence>
<sequence>MDKTIMVYSGRNFTSEEIELIQWTRKKYPQLSRTELVRTICEFLGWTTPAGRPKRPQCTSFLEMLEEEGLIKLPPIDVSRKRSAIALTPAITEIQIDTTPISKELKAIEPIHLEIARAGSDLKRWRHYVNEYHMLGDKKVFGSRLAYFIKSNETILGCLQFSASSWALSSRDEWIGWKAQDRKLRLHLIVNNSRFLILPWINVKNLASKVLSLAIKQLQEDWLREYCYAPVLLETFVDTSHFAGTCYKASNWTYLGETQGRGRMDREKEYGLSRKAIYMYPLQKDFKDCLKGLKPCKTVNPDD</sequence>
<organism evidence="1 2">
    <name type="scientific">Candidatus Desulfosporosinus infrequens</name>
    <dbReference type="NCBI Taxonomy" id="2043169"/>
    <lineage>
        <taxon>Bacteria</taxon>
        <taxon>Bacillati</taxon>
        <taxon>Bacillota</taxon>
        <taxon>Clostridia</taxon>
        <taxon>Eubacteriales</taxon>
        <taxon>Desulfitobacteriaceae</taxon>
        <taxon>Desulfosporosinus</taxon>
    </lineage>
</organism>
<dbReference type="EMBL" id="OMOF01000650">
    <property type="protein sequence ID" value="SPF53604.1"/>
    <property type="molecule type" value="Genomic_DNA"/>
</dbReference>
<dbReference type="Pfam" id="PF14236">
    <property type="entry name" value="DruA"/>
    <property type="match status" value="1"/>
</dbReference>
<dbReference type="Proteomes" id="UP000238916">
    <property type="component" value="Unassembled WGS sequence"/>
</dbReference>
<reference evidence="2" key="1">
    <citation type="submission" date="2018-02" db="EMBL/GenBank/DDBJ databases">
        <authorList>
            <person name="Hausmann B."/>
        </authorList>
    </citation>
    <scope>NUCLEOTIDE SEQUENCE [LARGE SCALE GENOMIC DNA]</scope>
    <source>
        <strain evidence="2">Peat soil MAG SbF1</strain>
    </source>
</reference>
<protein>
    <submittedName>
        <fullName evidence="1">Uncharacterized protein</fullName>
    </submittedName>
</protein>